<dbReference type="AlphaFoldDB" id="A0A0M2SU38"/>
<name>A0A0M2SU38_9BACI</name>
<gene>
    <name evidence="1" type="ORF">WQ57_13075</name>
</gene>
<sequence>MGRKDLLEEVEGLLATYCEGCFLKKQHKKDHGKRFAHRFCITACTVGEKIKVCGAKLSQRP</sequence>
<dbReference type="InterPro" id="IPR019718">
    <property type="entry name" value="DUF2602"/>
</dbReference>
<accession>A0A0M2SU38</accession>
<evidence type="ECO:0000313" key="1">
    <source>
        <dbReference type="EMBL" id="KKK37658.1"/>
    </source>
</evidence>
<comment type="caution">
    <text evidence="1">The sequence shown here is derived from an EMBL/GenBank/DDBJ whole genome shotgun (WGS) entry which is preliminary data.</text>
</comment>
<proteinExistence type="predicted"/>
<dbReference type="PATRIC" id="fig|1408103.3.peg.2941"/>
<dbReference type="OrthoDB" id="2454446at2"/>
<dbReference type="Pfam" id="PF10782">
    <property type="entry name" value="zf-C2HCIx2C"/>
    <property type="match status" value="1"/>
</dbReference>
<protein>
    <recommendedName>
        <fullName evidence="3">Zinc-finger domain-containing protein</fullName>
    </recommendedName>
</protein>
<evidence type="ECO:0000313" key="2">
    <source>
        <dbReference type="Proteomes" id="UP000034166"/>
    </source>
</evidence>
<organism evidence="1 2">
    <name type="scientific">Mesobacillus campisalis</name>
    <dbReference type="NCBI Taxonomy" id="1408103"/>
    <lineage>
        <taxon>Bacteria</taxon>
        <taxon>Bacillati</taxon>
        <taxon>Bacillota</taxon>
        <taxon>Bacilli</taxon>
        <taxon>Bacillales</taxon>
        <taxon>Bacillaceae</taxon>
        <taxon>Mesobacillus</taxon>
    </lineage>
</organism>
<dbReference type="EMBL" id="LAYY01000013">
    <property type="protein sequence ID" value="KKK37658.1"/>
    <property type="molecule type" value="Genomic_DNA"/>
</dbReference>
<keyword evidence="2" id="KW-1185">Reference proteome</keyword>
<evidence type="ECO:0008006" key="3">
    <source>
        <dbReference type="Google" id="ProtNLM"/>
    </source>
</evidence>
<dbReference type="Proteomes" id="UP000034166">
    <property type="component" value="Unassembled WGS sequence"/>
</dbReference>
<reference evidence="1 2" key="1">
    <citation type="submission" date="2015-04" db="EMBL/GenBank/DDBJ databases">
        <title>Taxonomic description and genome sequence of Bacillus campisalis sp. nov., a novel member of the genus Bacillus isolated from solar saltern.</title>
        <authorList>
            <person name="Mathan Kumar R."/>
            <person name="Kaur G."/>
            <person name="Kumar A."/>
            <person name="Singh N.K."/>
            <person name="Kaur N."/>
            <person name="Kumar N."/>
            <person name="Mayilraj S."/>
        </authorList>
    </citation>
    <scope>NUCLEOTIDE SEQUENCE [LARGE SCALE GENOMIC DNA]</scope>
    <source>
        <strain evidence="1 2">SA2-6</strain>
    </source>
</reference>
<dbReference type="RefSeq" id="WP_046524219.1">
    <property type="nucleotide sequence ID" value="NZ_LAYY01000013.1"/>
</dbReference>